<feature type="transmembrane region" description="Helical" evidence="6">
    <location>
        <begin position="97"/>
        <end position="118"/>
    </location>
</feature>
<accession>A0A4Y7TVA0</accession>
<dbReference type="OrthoDB" id="18894at2759"/>
<keyword evidence="9" id="KW-1185">Reference proteome</keyword>
<evidence type="ECO:0000313" key="8">
    <source>
        <dbReference type="EMBL" id="TEB37479.1"/>
    </source>
</evidence>
<proteinExistence type="predicted"/>
<comment type="subcellular location">
    <subcellularLocation>
        <location evidence="1">Membrane</location>
        <topology evidence="1">Multi-pass membrane protein</topology>
    </subcellularLocation>
</comment>
<feature type="transmembrane region" description="Helical" evidence="6">
    <location>
        <begin position="65"/>
        <end position="85"/>
    </location>
</feature>
<dbReference type="InterPro" id="IPR050186">
    <property type="entry name" value="TPT_transporter"/>
</dbReference>
<feature type="transmembrane region" description="Helical" evidence="6">
    <location>
        <begin position="254"/>
        <end position="273"/>
    </location>
</feature>
<feature type="transmembrane region" description="Helical" evidence="6">
    <location>
        <begin position="215"/>
        <end position="234"/>
    </location>
</feature>
<evidence type="ECO:0000256" key="6">
    <source>
        <dbReference type="SAM" id="Phobius"/>
    </source>
</evidence>
<evidence type="ECO:0000256" key="1">
    <source>
        <dbReference type="ARBA" id="ARBA00004141"/>
    </source>
</evidence>
<dbReference type="STRING" id="71717.A0A4Y7TVA0"/>
<keyword evidence="4 6" id="KW-0472">Membrane</keyword>
<feature type="domain" description="Sugar phosphate transporter" evidence="7">
    <location>
        <begin position="69"/>
        <end position="365"/>
    </location>
</feature>
<dbReference type="Pfam" id="PF03151">
    <property type="entry name" value="TPT"/>
    <property type="match status" value="1"/>
</dbReference>
<dbReference type="AlphaFoldDB" id="A0A4Y7TVA0"/>
<evidence type="ECO:0000313" key="9">
    <source>
        <dbReference type="Proteomes" id="UP000298030"/>
    </source>
</evidence>
<evidence type="ECO:0000256" key="3">
    <source>
        <dbReference type="ARBA" id="ARBA00022989"/>
    </source>
</evidence>
<feature type="transmembrane region" description="Helical" evidence="6">
    <location>
        <begin position="294"/>
        <end position="316"/>
    </location>
</feature>
<protein>
    <submittedName>
        <fullName evidence="8">Triose phosphate transporter</fullName>
    </submittedName>
</protein>
<reference evidence="8 9" key="1">
    <citation type="journal article" date="2019" name="Nat. Ecol. Evol.">
        <title>Megaphylogeny resolves global patterns of mushroom evolution.</title>
        <authorList>
            <person name="Varga T."/>
            <person name="Krizsan K."/>
            <person name="Foldi C."/>
            <person name="Dima B."/>
            <person name="Sanchez-Garcia M."/>
            <person name="Sanchez-Ramirez S."/>
            <person name="Szollosi G.J."/>
            <person name="Szarkandi J.G."/>
            <person name="Papp V."/>
            <person name="Albert L."/>
            <person name="Andreopoulos W."/>
            <person name="Angelini C."/>
            <person name="Antonin V."/>
            <person name="Barry K.W."/>
            <person name="Bougher N.L."/>
            <person name="Buchanan P."/>
            <person name="Buyck B."/>
            <person name="Bense V."/>
            <person name="Catcheside P."/>
            <person name="Chovatia M."/>
            <person name="Cooper J."/>
            <person name="Damon W."/>
            <person name="Desjardin D."/>
            <person name="Finy P."/>
            <person name="Geml J."/>
            <person name="Haridas S."/>
            <person name="Hughes K."/>
            <person name="Justo A."/>
            <person name="Karasinski D."/>
            <person name="Kautmanova I."/>
            <person name="Kiss B."/>
            <person name="Kocsube S."/>
            <person name="Kotiranta H."/>
            <person name="LaButti K.M."/>
            <person name="Lechner B.E."/>
            <person name="Liimatainen K."/>
            <person name="Lipzen A."/>
            <person name="Lukacs Z."/>
            <person name="Mihaltcheva S."/>
            <person name="Morgado L.N."/>
            <person name="Niskanen T."/>
            <person name="Noordeloos M.E."/>
            <person name="Ohm R.A."/>
            <person name="Ortiz-Santana B."/>
            <person name="Ovrebo C."/>
            <person name="Racz N."/>
            <person name="Riley R."/>
            <person name="Savchenko A."/>
            <person name="Shiryaev A."/>
            <person name="Soop K."/>
            <person name="Spirin V."/>
            <person name="Szebenyi C."/>
            <person name="Tomsovsky M."/>
            <person name="Tulloss R.E."/>
            <person name="Uehling J."/>
            <person name="Grigoriev I.V."/>
            <person name="Vagvolgyi C."/>
            <person name="Papp T."/>
            <person name="Martin F.M."/>
            <person name="Miettinen O."/>
            <person name="Hibbett D.S."/>
            <person name="Nagy L.G."/>
        </authorList>
    </citation>
    <scope>NUCLEOTIDE SEQUENCE [LARGE SCALE GENOMIC DNA]</scope>
    <source>
        <strain evidence="8 9">FP101781</strain>
    </source>
</reference>
<evidence type="ECO:0000256" key="5">
    <source>
        <dbReference type="SAM" id="MobiDB-lite"/>
    </source>
</evidence>
<comment type="caution">
    <text evidence="8">The sequence shown here is derived from an EMBL/GenBank/DDBJ whole genome shotgun (WGS) entry which is preliminary data.</text>
</comment>
<feature type="region of interest" description="Disordered" evidence="5">
    <location>
        <begin position="380"/>
        <end position="415"/>
    </location>
</feature>
<keyword evidence="3 6" id="KW-1133">Transmembrane helix</keyword>
<sequence>MERSRDEAEVYSLTEPLNHRARFSFDLDPESEPEGEETIAYPAPPLSAAHIASIEERKRLWWRNALINLLFIGSWFGFATLLSVYNKWMFSPKHYGFPAPLFVTTVHMFVQFAFAALFRYIWPKRFKPAHDPTPKEYGKKAVPTAVATGLDIGLSNLSLKTITLSFYTMCKSSSLIFVLLFAFLFRLEQFSWRLIGVIFLIFSGVLLMVATQTHFVLEGFILVISASALGGLRWSLTQMLLKDKKMGMDNPASTIFWLAPSMGVTLAAASLAIEKWPVLFATKYFQDAAHVASTAFYLTVPGIIAFFMVLSEFYIIQRTGVVPMSIAGIAKEVSTITISAWTFGDQLTPLNITGVGITVAGIALFTYHKYRKSIDSPIPLDAHGNPIPEGEEGEDEEERAHLTGPHHRGEEDDEVRKLRTTLVTRDLIWLTLP</sequence>
<feature type="transmembrane region" description="Helical" evidence="6">
    <location>
        <begin position="164"/>
        <end position="184"/>
    </location>
</feature>
<dbReference type="GO" id="GO:0016020">
    <property type="term" value="C:membrane"/>
    <property type="evidence" value="ECO:0007669"/>
    <property type="project" value="UniProtKB-SubCell"/>
</dbReference>
<dbReference type="InterPro" id="IPR037185">
    <property type="entry name" value="EmrE-like"/>
</dbReference>
<keyword evidence="2 6" id="KW-0812">Transmembrane</keyword>
<feature type="transmembrane region" description="Helical" evidence="6">
    <location>
        <begin position="350"/>
        <end position="367"/>
    </location>
</feature>
<feature type="transmembrane region" description="Helical" evidence="6">
    <location>
        <begin position="190"/>
        <end position="208"/>
    </location>
</feature>
<name>A0A4Y7TVA0_COPMI</name>
<gene>
    <name evidence="8" type="ORF">FA13DRAFT_1621742</name>
</gene>
<evidence type="ECO:0000256" key="2">
    <source>
        <dbReference type="ARBA" id="ARBA00022692"/>
    </source>
</evidence>
<evidence type="ECO:0000259" key="7">
    <source>
        <dbReference type="Pfam" id="PF03151"/>
    </source>
</evidence>
<organism evidence="8 9">
    <name type="scientific">Coprinellus micaceus</name>
    <name type="common">Glistening ink-cap mushroom</name>
    <name type="synonym">Coprinus micaceus</name>
    <dbReference type="NCBI Taxonomy" id="71717"/>
    <lineage>
        <taxon>Eukaryota</taxon>
        <taxon>Fungi</taxon>
        <taxon>Dikarya</taxon>
        <taxon>Basidiomycota</taxon>
        <taxon>Agaricomycotina</taxon>
        <taxon>Agaricomycetes</taxon>
        <taxon>Agaricomycetidae</taxon>
        <taxon>Agaricales</taxon>
        <taxon>Agaricineae</taxon>
        <taxon>Psathyrellaceae</taxon>
        <taxon>Coprinellus</taxon>
    </lineage>
</organism>
<dbReference type="EMBL" id="QPFP01000004">
    <property type="protein sequence ID" value="TEB37479.1"/>
    <property type="molecule type" value="Genomic_DNA"/>
</dbReference>
<dbReference type="Proteomes" id="UP000298030">
    <property type="component" value="Unassembled WGS sequence"/>
</dbReference>
<dbReference type="SUPFAM" id="SSF103481">
    <property type="entry name" value="Multidrug resistance efflux transporter EmrE"/>
    <property type="match status" value="1"/>
</dbReference>
<dbReference type="PANTHER" id="PTHR11132">
    <property type="entry name" value="SOLUTE CARRIER FAMILY 35"/>
    <property type="match status" value="1"/>
</dbReference>
<evidence type="ECO:0000256" key="4">
    <source>
        <dbReference type="ARBA" id="ARBA00023136"/>
    </source>
</evidence>
<dbReference type="InterPro" id="IPR004853">
    <property type="entry name" value="Sugar_P_trans_dom"/>
</dbReference>